<evidence type="ECO:0000256" key="2">
    <source>
        <dbReference type="SAM" id="SignalP"/>
    </source>
</evidence>
<gene>
    <name evidence="3" type="ORF">AC244_33495</name>
</gene>
<feature type="compositionally biased region" description="Polar residues" evidence="1">
    <location>
        <begin position="47"/>
        <end position="65"/>
    </location>
</feature>
<name>A0A0L8BDB2_ENSAD</name>
<evidence type="ECO:0000256" key="1">
    <source>
        <dbReference type="SAM" id="MobiDB-lite"/>
    </source>
</evidence>
<evidence type="ECO:0000313" key="3">
    <source>
        <dbReference type="EMBL" id="KOF12579.1"/>
    </source>
</evidence>
<protein>
    <submittedName>
        <fullName evidence="3">Uncharacterized protein</fullName>
    </submittedName>
</protein>
<feature type="signal peptide" evidence="2">
    <location>
        <begin position="1"/>
        <end position="19"/>
    </location>
</feature>
<sequence length="65" mass="6849">MKIITAAVASLTMAGSAFAAVPSTSDERRPSIKVKQLELAAGRNRAGQVTTSKNSNEPSNGRTFR</sequence>
<accession>A0A0L8BDB2</accession>
<dbReference type="AlphaFoldDB" id="A0A0L8BDB2"/>
<organism evidence="3 4">
    <name type="scientific">Ensifer adhaerens</name>
    <name type="common">Sinorhizobium morelense</name>
    <dbReference type="NCBI Taxonomy" id="106592"/>
    <lineage>
        <taxon>Bacteria</taxon>
        <taxon>Pseudomonadati</taxon>
        <taxon>Pseudomonadota</taxon>
        <taxon>Alphaproteobacteria</taxon>
        <taxon>Hyphomicrobiales</taxon>
        <taxon>Rhizobiaceae</taxon>
        <taxon>Sinorhizobium/Ensifer group</taxon>
        <taxon>Ensifer</taxon>
    </lineage>
</organism>
<dbReference type="RefSeq" id="WP_053253124.1">
    <property type="nucleotide sequence ID" value="NZ_LGAP01000049.1"/>
</dbReference>
<feature type="chain" id="PRO_5005581168" evidence="2">
    <location>
        <begin position="20"/>
        <end position="65"/>
    </location>
</feature>
<comment type="caution">
    <text evidence="3">The sequence shown here is derived from an EMBL/GenBank/DDBJ whole genome shotgun (WGS) entry which is preliminary data.</text>
</comment>
<dbReference type="Proteomes" id="UP000037425">
    <property type="component" value="Unassembled WGS sequence"/>
</dbReference>
<evidence type="ECO:0000313" key="4">
    <source>
        <dbReference type="Proteomes" id="UP000037425"/>
    </source>
</evidence>
<proteinExistence type="predicted"/>
<dbReference type="EMBL" id="LGAP01000049">
    <property type="protein sequence ID" value="KOF12579.1"/>
    <property type="molecule type" value="Genomic_DNA"/>
</dbReference>
<feature type="region of interest" description="Disordered" evidence="1">
    <location>
        <begin position="39"/>
        <end position="65"/>
    </location>
</feature>
<keyword evidence="2" id="KW-0732">Signal</keyword>
<dbReference type="PATRIC" id="fig|106592.7.peg.6198"/>
<reference evidence="4" key="1">
    <citation type="submission" date="2015-07" db="EMBL/GenBank/DDBJ databases">
        <title>Whole genome sequence of an Ensifer adhaerens strain isolated from a cave pool in the Wind Cave National Park.</title>
        <authorList>
            <person name="Eng W.W.H."/>
            <person name="Gan H.M."/>
            <person name="Barton H.A."/>
            <person name="Savka M.A."/>
        </authorList>
    </citation>
    <scope>NUCLEOTIDE SEQUENCE [LARGE SCALE GENOMIC DNA]</scope>
    <source>
        <strain evidence="4">SD006</strain>
    </source>
</reference>